<evidence type="ECO:0000313" key="1">
    <source>
        <dbReference type="EMBL" id="PNH27275.1"/>
    </source>
</evidence>
<name>A0A2J8D4U1_VERDA</name>
<accession>A0A2J8D4U1</accession>
<organism evidence="1 2">
    <name type="scientific">Verticillium dahliae</name>
    <name type="common">Verticillium wilt</name>
    <dbReference type="NCBI Taxonomy" id="27337"/>
    <lineage>
        <taxon>Eukaryota</taxon>
        <taxon>Fungi</taxon>
        <taxon>Dikarya</taxon>
        <taxon>Ascomycota</taxon>
        <taxon>Pezizomycotina</taxon>
        <taxon>Sordariomycetes</taxon>
        <taxon>Hypocreomycetidae</taxon>
        <taxon>Glomerellales</taxon>
        <taxon>Plectosphaerellaceae</taxon>
        <taxon>Verticillium</taxon>
    </lineage>
</organism>
<proteinExistence type="predicted"/>
<comment type="caution">
    <text evidence="1">The sequence shown here is derived from an EMBL/GenBank/DDBJ whole genome shotgun (WGS) entry which is preliminary data.</text>
</comment>
<protein>
    <submittedName>
        <fullName evidence="1">Uncharacterized protein</fullName>
    </submittedName>
</protein>
<gene>
    <name evidence="1" type="ORF">BJF96_g9441</name>
</gene>
<evidence type="ECO:0000313" key="2">
    <source>
        <dbReference type="Proteomes" id="UP000236305"/>
    </source>
</evidence>
<reference evidence="1 2" key="1">
    <citation type="submission" date="2017-12" db="EMBL/GenBank/DDBJ databases">
        <title>Comparative genomics yields insights into virulence evolution of Verticillium dahliae.</title>
        <authorList>
            <person name="Fan R."/>
            <person name="Armitage A.D."/>
            <person name="Cascant-Lopez E."/>
            <person name="Sobczyk M."/>
            <person name="Cockerton H.M."/>
            <person name="Harrison R.J."/>
        </authorList>
    </citation>
    <scope>NUCLEOTIDE SEQUENCE [LARGE SCALE GENOMIC DNA]</scope>
    <source>
        <strain evidence="1 2">12008</strain>
    </source>
</reference>
<dbReference type="EMBL" id="MPSH01000048">
    <property type="protein sequence ID" value="PNH27275.1"/>
    <property type="molecule type" value="Genomic_DNA"/>
</dbReference>
<dbReference type="Proteomes" id="UP000236305">
    <property type="component" value="Unassembled WGS sequence"/>
</dbReference>
<dbReference type="AlphaFoldDB" id="A0A2J8D4U1"/>
<sequence length="61" mass="6338">MLPGGALRVGAGMGVRAVVALIERVFLVMLVRAVVACVQLVAVVVEVLSRAGRRLAVVARV</sequence>